<dbReference type="InterPro" id="IPR041715">
    <property type="entry name" value="HisRS-like_core"/>
</dbReference>
<dbReference type="GO" id="GO:0000105">
    <property type="term" value="P:L-histidine biosynthetic process"/>
    <property type="evidence" value="ECO:0007669"/>
    <property type="project" value="UniProtKB-UniRule"/>
</dbReference>
<proteinExistence type="inferred from homology"/>
<dbReference type="GO" id="GO:0005737">
    <property type="term" value="C:cytoplasm"/>
    <property type="evidence" value="ECO:0007669"/>
    <property type="project" value="UniProtKB-SubCell"/>
</dbReference>
<dbReference type="Pfam" id="PF13393">
    <property type="entry name" value="tRNA-synt_His"/>
    <property type="match status" value="1"/>
</dbReference>
<comment type="miscellaneous">
    <text evidence="8">This function is generally fulfilled by the C-terminal part of HisG, which is missing in some bacteria such as this one.</text>
</comment>
<feature type="binding site" evidence="9">
    <location>
        <begin position="86"/>
        <end position="88"/>
    </location>
    <ligand>
        <name>L-histidine</name>
        <dbReference type="ChEBI" id="CHEBI:57595"/>
    </ligand>
</feature>
<evidence type="ECO:0000256" key="4">
    <source>
        <dbReference type="ARBA" id="ARBA00011496"/>
    </source>
</evidence>
<dbReference type="PANTHER" id="PTHR43707:SF1">
    <property type="entry name" value="HISTIDINE--TRNA LIGASE, MITOCHONDRIAL-RELATED"/>
    <property type="match status" value="1"/>
</dbReference>
<dbReference type="InterPro" id="IPR045864">
    <property type="entry name" value="aa-tRNA-synth_II/BPL/LPL"/>
</dbReference>
<evidence type="ECO:0000313" key="11">
    <source>
        <dbReference type="EMBL" id="EAQ98647.1"/>
    </source>
</evidence>
<keyword evidence="11" id="KW-0808">Transferase</keyword>
<evidence type="ECO:0000256" key="5">
    <source>
        <dbReference type="ARBA" id="ARBA00020397"/>
    </source>
</evidence>
<keyword evidence="12" id="KW-1185">Reference proteome</keyword>
<dbReference type="NCBIfam" id="NF009086">
    <property type="entry name" value="PRK12421.1"/>
    <property type="match status" value="1"/>
</dbReference>
<dbReference type="AlphaFoldDB" id="A4A6K0"/>
<comment type="similarity">
    <text evidence="3 8">Belongs to the class-II aminoacyl-tRNA synthetase family. HisZ subfamily.</text>
</comment>
<comment type="function">
    <text evidence="7 8">Required for the first step of histidine biosynthesis. May allow the feedback regulation of ATP phosphoribosyltransferase activity by histidine.</text>
</comment>
<dbReference type="NCBIfam" id="NF008935">
    <property type="entry name" value="PRK12292.1-1"/>
    <property type="match status" value="1"/>
</dbReference>
<dbReference type="InterPro" id="IPR004517">
    <property type="entry name" value="HisZ"/>
</dbReference>
<evidence type="ECO:0000313" key="12">
    <source>
        <dbReference type="Proteomes" id="UP000019205"/>
    </source>
</evidence>
<accession>A4A6K0</accession>
<name>A4A6K0_9GAMM</name>
<evidence type="ECO:0000256" key="1">
    <source>
        <dbReference type="ARBA" id="ARBA00004496"/>
    </source>
</evidence>
<keyword evidence="8" id="KW-0028">Amino-acid biosynthesis</keyword>
<comment type="pathway">
    <text evidence="2 8">Amino-acid biosynthesis; L-histidine biosynthesis; L-histidine from 5-phospho-alpha-D-ribose 1-diphosphate: step 1/9.</text>
</comment>
<feature type="binding site" evidence="9">
    <location>
        <position position="129"/>
    </location>
    <ligand>
        <name>L-histidine</name>
        <dbReference type="ChEBI" id="CHEBI:57595"/>
    </ligand>
</feature>
<dbReference type="PANTHER" id="PTHR43707">
    <property type="entry name" value="HISTIDYL-TRNA SYNTHETASE"/>
    <property type="match status" value="1"/>
</dbReference>
<dbReference type="SUPFAM" id="SSF55681">
    <property type="entry name" value="Class II aaRS and biotin synthetases"/>
    <property type="match status" value="1"/>
</dbReference>
<evidence type="ECO:0000256" key="7">
    <source>
        <dbReference type="ARBA" id="ARBA00025246"/>
    </source>
</evidence>
<evidence type="ECO:0000256" key="2">
    <source>
        <dbReference type="ARBA" id="ARBA00004667"/>
    </source>
</evidence>
<dbReference type="STRING" id="314285.KT71_01680"/>
<gene>
    <name evidence="8" type="primary">hisZ</name>
    <name evidence="11" type="ORF">KT71_01680</name>
</gene>
<evidence type="ECO:0000256" key="6">
    <source>
        <dbReference type="ARBA" id="ARBA00022490"/>
    </source>
</evidence>
<dbReference type="PIRSF" id="PIRSF001549">
    <property type="entry name" value="His-tRNA_synth"/>
    <property type="match status" value="1"/>
</dbReference>
<dbReference type="Proteomes" id="UP000019205">
    <property type="component" value="Chromosome"/>
</dbReference>
<reference evidence="11 12" key="2">
    <citation type="journal article" date="2009" name="PLoS ONE">
        <title>The photosynthetic apparatus and its regulation in the aerobic gammaproteobacterium Congregibacter litoralis gen. nov., sp. nov.</title>
        <authorList>
            <person name="Spring S."/>
            <person name="Lunsdorf H."/>
            <person name="Fuchs B.M."/>
            <person name="Tindall B.J."/>
        </authorList>
    </citation>
    <scope>NUCLEOTIDE SEQUENCE [LARGE SCALE GENOMIC DNA]</scope>
    <source>
        <strain evidence="11">KT71</strain>
    </source>
</reference>
<dbReference type="HAMAP" id="MF_00125">
    <property type="entry name" value="HisZ"/>
    <property type="match status" value="1"/>
</dbReference>
<dbReference type="UniPathway" id="UPA00031">
    <property type="reaction ID" value="UER00006"/>
</dbReference>
<keyword evidence="6 8" id="KW-0963">Cytoplasm</keyword>
<keyword evidence="11" id="KW-0328">Glycosyltransferase</keyword>
<dbReference type="HOGENOM" id="CLU_025113_0_1_6"/>
<comment type="caution">
    <text evidence="11">The sequence shown here is derived from an EMBL/GenBank/DDBJ whole genome shotgun (WGS) entry which is preliminary data.</text>
</comment>
<dbReference type="RefSeq" id="WP_008292730.1">
    <property type="nucleotide sequence ID" value="NZ_CM002299.1"/>
</dbReference>
<dbReference type="CDD" id="cd00773">
    <property type="entry name" value="HisRS-like_core"/>
    <property type="match status" value="1"/>
</dbReference>
<evidence type="ECO:0000259" key="10">
    <source>
        <dbReference type="Pfam" id="PF13393"/>
    </source>
</evidence>
<sequence length="403" mass="43865">MEKQSPIRAWQLPDGIDELLPEAAAQVEALRRTLLDCASRWGYRLVTPPMVEFTDSLLVGVGEDLDLLTFKVPDQVTGRMLGFRADMTPQVARMDAHSLHGDQVNRLCYAGSTLHTRSESLAASRSPLQLGAELYGARGLSADIEVVALMLSMLDVAGVKISQTLTLDLGHGDIFKHVLAASGAVEAGIESEVFDALQRKSRPDLERLLAPLPEASRAGLLSLMDMHGDLTVLDRAEAELGSAVPEIRDSLRELRELSSALQARYPDVSLYIDLAELRGYRYHTGVVFAAYTQGLGEALARGGRYDNVGEVYGRSRPATGFATDLKLLAAQLQQENTPQDAIAAPDKEDPALQEAVKKLRSQGETVIVVFDGETDTRCSRELINIDGQWQATTRQVSLVGEGK</sequence>
<organism evidence="11 12">
    <name type="scientific">Congregibacter litoralis KT71</name>
    <dbReference type="NCBI Taxonomy" id="314285"/>
    <lineage>
        <taxon>Bacteria</taxon>
        <taxon>Pseudomonadati</taxon>
        <taxon>Pseudomonadota</taxon>
        <taxon>Gammaproteobacteria</taxon>
        <taxon>Cellvibrionales</taxon>
        <taxon>Halieaceae</taxon>
        <taxon>Congregibacter</taxon>
    </lineage>
</organism>
<feature type="domain" description="Class II Histidinyl-tRNA synthetase (HisRS)-like catalytic core" evidence="10">
    <location>
        <begin position="15"/>
        <end position="326"/>
    </location>
</feature>
<dbReference type="Gene3D" id="3.30.930.10">
    <property type="entry name" value="Bira Bifunctional Protein, Domain 2"/>
    <property type="match status" value="1"/>
</dbReference>
<comment type="subcellular location">
    <subcellularLocation>
        <location evidence="1 8">Cytoplasm</location>
    </subcellularLocation>
</comment>
<dbReference type="EMBL" id="AAOA02000002">
    <property type="protein sequence ID" value="EAQ98647.1"/>
    <property type="molecule type" value="Genomic_DNA"/>
</dbReference>
<dbReference type="GO" id="GO:0006427">
    <property type="term" value="P:histidyl-tRNA aminoacylation"/>
    <property type="evidence" value="ECO:0007669"/>
    <property type="project" value="TreeGrafter"/>
</dbReference>
<evidence type="ECO:0000256" key="8">
    <source>
        <dbReference type="HAMAP-Rule" id="MF_00125"/>
    </source>
</evidence>
<dbReference type="eggNOG" id="COG3705">
    <property type="taxonomic scope" value="Bacteria"/>
</dbReference>
<dbReference type="GO" id="GO:0004821">
    <property type="term" value="F:histidine-tRNA ligase activity"/>
    <property type="evidence" value="ECO:0007669"/>
    <property type="project" value="TreeGrafter"/>
</dbReference>
<evidence type="ECO:0000256" key="3">
    <source>
        <dbReference type="ARBA" id="ARBA00005539"/>
    </source>
</evidence>
<keyword evidence="8" id="KW-0368">Histidine biosynthesis</keyword>
<evidence type="ECO:0000256" key="9">
    <source>
        <dbReference type="PIRSR" id="PIRSR001549-1"/>
    </source>
</evidence>
<protein>
    <recommendedName>
        <fullName evidence="5 8">ATP phosphoribosyltransferase regulatory subunit</fullName>
    </recommendedName>
</protein>
<dbReference type="GO" id="GO:0016757">
    <property type="term" value="F:glycosyltransferase activity"/>
    <property type="evidence" value="ECO:0007669"/>
    <property type="project" value="UniProtKB-KW"/>
</dbReference>
<reference evidence="11 12" key="1">
    <citation type="journal article" date="2007" name="Proc. Natl. Acad. Sci. U.S.A.">
        <title>Characterization of a marine gammaproteobacterium capable of aerobic anoxygenic photosynthesis.</title>
        <authorList>
            <person name="Fuchs B.M."/>
            <person name="Spring S."/>
            <person name="Teeling H."/>
            <person name="Quast C."/>
            <person name="Wulf J."/>
            <person name="Schattenhofer M."/>
            <person name="Yan S."/>
            <person name="Ferriera S."/>
            <person name="Johnson J."/>
            <person name="Glockner F.O."/>
            <person name="Amann R."/>
        </authorList>
    </citation>
    <scope>NUCLEOTIDE SEQUENCE [LARGE SCALE GENOMIC DNA]</scope>
    <source>
        <strain evidence="11">KT71</strain>
    </source>
</reference>
<feature type="binding site" evidence="9">
    <location>
        <position position="278"/>
    </location>
    <ligand>
        <name>L-histidine</name>
        <dbReference type="ChEBI" id="CHEBI:57595"/>
    </ligand>
</feature>
<feature type="binding site" evidence="9">
    <location>
        <position position="133"/>
    </location>
    <ligand>
        <name>L-histidine</name>
        <dbReference type="ChEBI" id="CHEBI:57595"/>
    </ligand>
</feature>
<dbReference type="InterPro" id="IPR004516">
    <property type="entry name" value="HisRS/HisZ"/>
</dbReference>
<comment type="subunit">
    <text evidence="4 8">Heteromultimer composed of HisG and HisZ subunits.</text>
</comment>